<evidence type="ECO:0000256" key="4">
    <source>
        <dbReference type="ARBA" id="ARBA00022898"/>
    </source>
</evidence>
<evidence type="ECO:0000256" key="2">
    <source>
        <dbReference type="ARBA" id="ARBA00022576"/>
    </source>
</evidence>
<evidence type="ECO:0000313" key="13">
    <source>
        <dbReference type="Proteomes" id="UP000230750"/>
    </source>
</evidence>
<dbReference type="STRING" id="307972.A0A2G8K7Z9"/>
<dbReference type="InterPro" id="IPR024169">
    <property type="entry name" value="SP_NH2Trfase/AEP_transaminase"/>
</dbReference>
<dbReference type="SUPFAM" id="SSF53383">
    <property type="entry name" value="PLP-dependent transferases"/>
    <property type="match status" value="1"/>
</dbReference>
<dbReference type="NCBIfam" id="NF010006">
    <property type="entry name" value="PRK13479.1"/>
    <property type="match status" value="1"/>
</dbReference>
<dbReference type="InterPro" id="IPR012703">
    <property type="entry name" value="NH2EtPonate_pyrv_transaminase"/>
</dbReference>
<keyword evidence="4 7" id="KW-0663">Pyridoxal phosphate</keyword>
<evidence type="ECO:0000256" key="3">
    <source>
        <dbReference type="ARBA" id="ARBA00022679"/>
    </source>
</evidence>
<dbReference type="EC" id="2.6.1.44" evidence="7"/>
<evidence type="ECO:0000313" key="12">
    <source>
        <dbReference type="EMBL" id="PIK44102.1"/>
    </source>
</evidence>
<reference evidence="12 13" key="1">
    <citation type="journal article" date="2017" name="PLoS Biol.">
        <title>The sea cucumber genome provides insights into morphological evolution and visceral regeneration.</title>
        <authorList>
            <person name="Zhang X."/>
            <person name="Sun L."/>
            <person name="Yuan J."/>
            <person name="Sun Y."/>
            <person name="Gao Y."/>
            <person name="Zhang L."/>
            <person name="Li S."/>
            <person name="Dai H."/>
            <person name="Hamel J.F."/>
            <person name="Liu C."/>
            <person name="Yu Y."/>
            <person name="Liu S."/>
            <person name="Lin W."/>
            <person name="Guo K."/>
            <person name="Jin S."/>
            <person name="Xu P."/>
            <person name="Storey K.B."/>
            <person name="Huan P."/>
            <person name="Zhang T."/>
            <person name="Zhou Y."/>
            <person name="Zhang J."/>
            <person name="Lin C."/>
            <person name="Li X."/>
            <person name="Xing L."/>
            <person name="Huo D."/>
            <person name="Sun M."/>
            <person name="Wang L."/>
            <person name="Mercier A."/>
            <person name="Li F."/>
            <person name="Yang H."/>
            <person name="Xiang J."/>
        </authorList>
    </citation>
    <scope>NUCLEOTIDE SEQUENCE [LARGE SCALE GENOMIC DNA]</scope>
    <source>
        <strain evidence="12">Shaxun</strain>
        <tissue evidence="12">Muscle</tissue>
    </source>
</reference>
<keyword evidence="13" id="KW-1185">Reference proteome</keyword>
<comment type="caution">
    <text evidence="12">The sequence shown here is derived from an EMBL/GenBank/DDBJ whole genome shotgun (WGS) entry which is preliminary data.</text>
</comment>
<dbReference type="GO" id="GO:0008453">
    <property type="term" value="F:alanine-glyoxylate transaminase activity"/>
    <property type="evidence" value="ECO:0007669"/>
    <property type="project" value="UniProtKB-EC"/>
</dbReference>
<evidence type="ECO:0000256" key="7">
    <source>
        <dbReference type="PIRNR" id="PIRNR000524"/>
    </source>
</evidence>
<dbReference type="PANTHER" id="PTHR42778:SF1">
    <property type="entry name" value="2-AMINOETHYLPHOSPHONATE--PYRUVATE TRANSAMINASE"/>
    <property type="match status" value="1"/>
</dbReference>
<feature type="region of interest" description="Disordered" evidence="10">
    <location>
        <begin position="38"/>
        <end position="70"/>
    </location>
</feature>
<organism evidence="12 13">
    <name type="scientific">Stichopus japonicus</name>
    <name type="common">Sea cucumber</name>
    <dbReference type="NCBI Taxonomy" id="307972"/>
    <lineage>
        <taxon>Eukaryota</taxon>
        <taxon>Metazoa</taxon>
        <taxon>Echinodermata</taxon>
        <taxon>Eleutherozoa</taxon>
        <taxon>Echinozoa</taxon>
        <taxon>Holothuroidea</taxon>
        <taxon>Aspidochirotacea</taxon>
        <taxon>Aspidochirotida</taxon>
        <taxon>Stichopodidae</taxon>
        <taxon>Apostichopus</taxon>
    </lineage>
</organism>
<evidence type="ECO:0000256" key="9">
    <source>
        <dbReference type="PIRSR" id="PIRSR000524-50"/>
    </source>
</evidence>
<dbReference type="HAMAP" id="MF_01376">
    <property type="entry name" value="PhnW_aminotrans_5"/>
    <property type="match status" value="1"/>
</dbReference>
<dbReference type="Gene3D" id="3.90.1150.10">
    <property type="entry name" value="Aspartate Aminotransferase, domain 1"/>
    <property type="match status" value="1"/>
</dbReference>
<dbReference type="GO" id="GO:0047304">
    <property type="term" value="F:2-aminoethylphosphonate-pyruvate transaminase activity"/>
    <property type="evidence" value="ECO:0007669"/>
    <property type="project" value="UniProtKB-EC"/>
</dbReference>
<keyword evidence="5" id="KW-0670">Pyruvate</keyword>
<dbReference type="Pfam" id="PF00266">
    <property type="entry name" value="Aminotran_5"/>
    <property type="match status" value="1"/>
</dbReference>
<dbReference type="Gene3D" id="3.40.640.10">
    <property type="entry name" value="Type I PLP-dependent aspartate aminotransferase-like (Major domain)"/>
    <property type="match status" value="1"/>
</dbReference>
<dbReference type="OrthoDB" id="7403325at2759"/>
<dbReference type="PIRSF" id="PIRSF000524">
    <property type="entry name" value="SPT"/>
    <property type="match status" value="1"/>
</dbReference>
<dbReference type="EMBL" id="MRZV01000800">
    <property type="protein sequence ID" value="PIK44102.1"/>
    <property type="molecule type" value="Genomic_DNA"/>
</dbReference>
<evidence type="ECO:0000256" key="10">
    <source>
        <dbReference type="SAM" id="MobiDB-lite"/>
    </source>
</evidence>
<proteinExistence type="inferred from homology"/>
<evidence type="ECO:0000259" key="11">
    <source>
        <dbReference type="Pfam" id="PF00266"/>
    </source>
</evidence>
<keyword evidence="2" id="KW-0032">Aminotransferase</keyword>
<dbReference type="NCBIfam" id="TIGR03301">
    <property type="entry name" value="PhnW-AepZ"/>
    <property type="match status" value="1"/>
</dbReference>
<dbReference type="InterPro" id="IPR015421">
    <property type="entry name" value="PyrdxlP-dep_Trfase_major"/>
</dbReference>
<dbReference type="GO" id="GO:0019700">
    <property type="term" value="P:organic phosphonate catabolic process"/>
    <property type="evidence" value="ECO:0007669"/>
    <property type="project" value="InterPro"/>
</dbReference>
<evidence type="ECO:0000256" key="5">
    <source>
        <dbReference type="ARBA" id="ARBA00023317"/>
    </source>
</evidence>
<feature type="modified residue" description="N6-(pyridoxal phosphate)lysine" evidence="9">
    <location>
        <position position="261"/>
    </location>
</feature>
<name>A0A2G8K7Z9_STIJA</name>
<accession>A0A2G8K7Z9</accession>
<dbReference type="AlphaFoldDB" id="A0A2G8K7Z9"/>
<evidence type="ECO:0000256" key="1">
    <source>
        <dbReference type="ARBA" id="ARBA00001933"/>
    </source>
</evidence>
<feature type="compositionally biased region" description="Low complexity" evidence="10">
    <location>
        <begin position="41"/>
        <end position="67"/>
    </location>
</feature>
<keyword evidence="3" id="KW-0808">Transferase</keyword>
<comment type="cofactor">
    <cofactor evidence="1 7 9">
        <name>pyridoxal 5'-phosphate</name>
        <dbReference type="ChEBI" id="CHEBI:597326"/>
    </cofactor>
</comment>
<feature type="domain" description="Aminotransferase class V" evidence="11">
    <location>
        <begin position="95"/>
        <end position="404"/>
    </location>
</feature>
<evidence type="ECO:0000256" key="8">
    <source>
        <dbReference type="PIRSR" id="PIRSR000524-1"/>
    </source>
</evidence>
<dbReference type="InterPro" id="IPR015422">
    <property type="entry name" value="PyrdxlP-dep_Trfase_small"/>
</dbReference>
<feature type="binding site" evidence="8">
    <location>
        <position position="407"/>
    </location>
    <ligand>
        <name>substrate</name>
    </ligand>
</feature>
<dbReference type="InterPro" id="IPR000192">
    <property type="entry name" value="Aminotrans_V_dom"/>
</dbReference>
<protein>
    <recommendedName>
        <fullName evidence="7">Alanine--glyoxylate aminotransferase</fullName>
        <ecNumber evidence="7">2.6.1.44</ecNumber>
    </recommendedName>
</protein>
<dbReference type="InterPro" id="IPR015424">
    <property type="entry name" value="PyrdxlP-dep_Trfase"/>
</dbReference>
<comment type="catalytic activity">
    <reaction evidence="6">
        <text>(2-aminoethyl)phosphonate + pyruvate = phosphonoacetaldehyde + L-alanine</text>
        <dbReference type="Rhea" id="RHEA:17021"/>
        <dbReference type="ChEBI" id="CHEBI:15361"/>
        <dbReference type="ChEBI" id="CHEBI:57418"/>
        <dbReference type="ChEBI" id="CHEBI:57972"/>
        <dbReference type="ChEBI" id="CHEBI:58383"/>
        <dbReference type="EC" id="2.6.1.37"/>
    </reaction>
</comment>
<dbReference type="Proteomes" id="UP000230750">
    <property type="component" value="Unassembled WGS sequence"/>
</dbReference>
<sequence length="440" mass="49024">MDRLNAFGFTSLQLLTYLDTTTTVSLIMNGHVIAQNGHSTQNGHISQNGQSSQNGHSSRNGHSSQNGTVMKLFTPGPLETTISVREALLTDYGSRSDEMISIIKFIREKLVVFAGVPEDVYTCVPIQGSGTFAVEAVMNTTTDKKNSRVLIIDNGRYGERMEVMCNYMGVEFHGMREPESKPVTGETVRKFLEQDNNWDIVTIVHSETTTGVLNHVVDVGKVVKEICPDALYIVDSMSSFGAIELDLEAGLVDFMISSANKCVEGVPGFAYTICRKDSLLKCQGRATSLCFDLVQQYLGFQKNGMFRFTPPTHCLAAFKQALIELEEEGGVANRTKRYKKIHRALIDGMELLGFEQYIPESTQGCVVTCFKQPTNKNWDFKEFYQGLIDHGYVIYAGNTCNDCMTFRIGSMGRLTSKDVRQLLECVRKVLHNMAIEIPVM</sequence>
<comment type="similarity">
    <text evidence="7">Belongs to the class-V pyridoxal-phosphate-dependent aminotransferase family.</text>
</comment>
<comment type="catalytic activity">
    <reaction evidence="7">
        <text>glyoxylate + L-alanine = glycine + pyruvate</text>
        <dbReference type="Rhea" id="RHEA:24248"/>
        <dbReference type="ChEBI" id="CHEBI:15361"/>
        <dbReference type="ChEBI" id="CHEBI:36655"/>
        <dbReference type="ChEBI" id="CHEBI:57305"/>
        <dbReference type="ChEBI" id="CHEBI:57972"/>
        <dbReference type="EC" id="2.6.1.44"/>
    </reaction>
</comment>
<gene>
    <name evidence="12" type="ORF">BSL78_19028</name>
</gene>
<evidence type="ECO:0000256" key="6">
    <source>
        <dbReference type="ARBA" id="ARBA00049460"/>
    </source>
</evidence>
<dbReference type="PANTHER" id="PTHR42778">
    <property type="entry name" value="2-AMINOETHYLPHOSPHONATE--PYRUVATE TRANSAMINASE"/>
    <property type="match status" value="1"/>
</dbReference>